<reference evidence="4 5" key="1">
    <citation type="submission" date="2018-05" db="EMBL/GenBank/DDBJ databases">
        <title>genome sequencing of Nitrosopumilus sp. NM25.</title>
        <authorList>
            <person name="Mori K."/>
            <person name="Nakagawa T."/>
        </authorList>
    </citation>
    <scope>NUCLEOTIDE SEQUENCE [LARGE SCALE GENOMIC DNA]</scope>
    <source>
        <strain evidence="4 5">NM25</strain>
    </source>
</reference>
<name>A0A2S2KR11_9ARCH</name>
<dbReference type="Gene3D" id="3.40.50.300">
    <property type="entry name" value="P-loop containing nucleotide triphosphate hydrolases"/>
    <property type="match status" value="1"/>
</dbReference>
<dbReference type="GeneID" id="76208914"/>
<dbReference type="SMART" id="SM00490">
    <property type="entry name" value="HELICc"/>
    <property type="match status" value="1"/>
</dbReference>
<evidence type="ECO:0000259" key="2">
    <source>
        <dbReference type="PROSITE" id="PS51192"/>
    </source>
</evidence>
<comment type="caution">
    <text evidence="4">The sequence shown here is derived from an EMBL/GenBank/DDBJ whole genome shotgun (WGS) entry which is preliminary data.</text>
</comment>
<evidence type="ECO:0000313" key="4">
    <source>
        <dbReference type="EMBL" id="GBH33971.1"/>
    </source>
</evidence>
<gene>
    <name evidence="4" type="primary">yqhH</name>
    <name evidence="4" type="ORF">NZNM25_07620</name>
</gene>
<keyword evidence="4" id="KW-0547">Nucleotide-binding</keyword>
<feature type="domain" description="Helicase C-terminal" evidence="3">
    <location>
        <begin position="275"/>
        <end position="430"/>
    </location>
</feature>
<dbReference type="PROSITE" id="PS51192">
    <property type="entry name" value="HELICASE_ATP_BIND_1"/>
    <property type="match status" value="1"/>
</dbReference>
<dbReference type="OrthoDB" id="6396at2157"/>
<feature type="domain" description="Helicase ATP-binding" evidence="2">
    <location>
        <begin position="2"/>
        <end position="167"/>
    </location>
</feature>
<keyword evidence="1" id="KW-0378">Hydrolase</keyword>
<accession>A0A2S2KR11</accession>
<dbReference type="GO" id="GO:0004386">
    <property type="term" value="F:helicase activity"/>
    <property type="evidence" value="ECO:0007669"/>
    <property type="project" value="UniProtKB-KW"/>
</dbReference>
<dbReference type="EMBL" id="BGKI01000004">
    <property type="protein sequence ID" value="GBH33971.1"/>
    <property type="molecule type" value="Genomic_DNA"/>
</dbReference>
<keyword evidence="4" id="KW-0347">Helicase</keyword>
<protein>
    <submittedName>
        <fullName evidence="4">Putative ATP-dependent helicase YqhH</fullName>
    </submittedName>
</protein>
<dbReference type="PANTHER" id="PTHR10799">
    <property type="entry name" value="SNF2/RAD54 HELICASE FAMILY"/>
    <property type="match status" value="1"/>
</dbReference>
<keyword evidence="5" id="KW-1185">Reference proteome</keyword>
<dbReference type="GO" id="GO:0005524">
    <property type="term" value="F:ATP binding"/>
    <property type="evidence" value="ECO:0007669"/>
    <property type="project" value="InterPro"/>
</dbReference>
<dbReference type="InterPro" id="IPR014001">
    <property type="entry name" value="Helicase_ATP-bd"/>
</dbReference>
<organism evidence="4 5">
    <name type="scientific">Nitrosopumilus zosterae</name>
    <dbReference type="NCBI Taxonomy" id="718286"/>
    <lineage>
        <taxon>Archaea</taxon>
        <taxon>Nitrososphaerota</taxon>
        <taxon>Nitrososphaeria</taxon>
        <taxon>Nitrosopumilales</taxon>
        <taxon>Nitrosopumilaceae</taxon>
        <taxon>Nitrosopumilus</taxon>
    </lineage>
</organism>
<dbReference type="InterPro" id="IPR038718">
    <property type="entry name" value="SNF2-like_sf"/>
</dbReference>
<sequence>MKLLHNNLNGILISDGVGVGKTISAGYILLFLISKLNQSGIVVCPPSLLIKWKEELESKFDLKGIVVTNIEELATMENELQTIRSKKRPTVYIMPSSILNKIKFGEKTQVSVIVFDEIHNFRNDETLGYRNARKISLHAEYRVGLSATPINNSIDDFISELSILFPFNSREAVSILIDDLWDQNKSMITNSLVTRFTKEHLGIHFAKRIVKTAEIEYPQEYIRKIKNIISKIPTTRDSFFEKVTYYRLAASSSQAFSKSVGIKEELIEQDPKISAASKIMDEIKNEKWVIFCEFSETVNAIEKEFVNRWTTFVMTGETPLLERQKIINNFRESEKSILIMTPVGSEGLDVQFCSAVMNYDLHWNPMRMEQRIGRIDRVGQEKDKIYIVNLLVNGSIDLRILQVIEEKLSLISNSIFELSSLIKQKSDKVIEIFDKRSFDSEFEISKKFLQSLKYWESFPLEDYSIIPKINIELCNAEKLLKSSKQEHVNWFKNNKEYTKWKNDFIKKSKPIQERINLYS</sequence>
<dbReference type="SUPFAM" id="SSF52540">
    <property type="entry name" value="P-loop containing nucleoside triphosphate hydrolases"/>
    <property type="match status" value="2"/>
</dbReference>
<dbReference type="Proteomes" id="UP000245829">
    <property type="component" value="Unassembled WGS sequence"/>
</dbReference>
<dbReference type="InterPro" id="IPR049730">
    <property type="entry name" value="SNF2/RAD54-like_C"/>
</dbReference>
<dbReference type="InterPro" id="IPR000330">
    <property type="entry name" value="SNF2_N"/>
</dbReference>
<dbReference type="PROSITE" id="PS51194">
    <property type="entry name" value="HELICASE_CTER"/>
    <property type="match status" value="1"/>
</dbReference>
<dbReference type="InterPro" id="IPR027417">
    <property type="entry name" value="P-loop_NTPase"/>
</dbReference>
<evidence type="ECO:0000313" key="5">
    <source>
        <dbReference type="Proteomes" id="UP000245829"/>
    </source>
</evidence>
<dbReference type="RefSeq" id="WP_160049202.1">
    <property type="nucleotide sequence ID" value="NZ_AP026695.1"/>
</dbReference>
<evidence type="ECO:0000259" key="3">
    <source>
        <dbReference type="PROSITE" id="PS51194"/>
    </source>
</evidence>
<proteinExistence type="predicted"/>
<keyword evidence="4" id="KW-0067">ATP-binding</keyword>
<dbReference type="GO" id="GO:0016787">
    <property type="term" value="F:hydrolase activity"/>
    <property type="evidence" value="ECO:0007669"/>
    <property type="project" value="UniProtKB-KW"/>
</dbReference>
<dbReference type="GO" id="GO:0140097">
    <property type="term" value="F:catalytic activity, acting on DNA"/>
    <property type="evidence" value="ECO:0007669"/>
    <property type="project" value="UniProtKB-ARBA"/>
</dbReference>
<evidence type="ECO:0000256" key="1">
    <source>
        <dbReference type="ARBA" id="ARBA00022801"/>
    </source>
</evidence>
<dbReference type="CDD" id="cd18793">
    <property type="entry name" value="SF2_C_SNF"/>
    <property type="match status" value="1"/>
</dbReference>
<dbReference type="AlphaFoldDB" id="A0A2S2KR11"/>
<dbReference type="Pfam" id="PF00176">
    <property type="entry name" value="SNF2-rel_dom"/>
    <property type="match status" value="1"/>
</dbReference>
<dbReference type="SMART" id="SM00487">
    <property type="entry name" value="DEXDc"/>
    <property type="match status" value="1"/>
</dbReference>
<dbReference type="Pfam" id="PF00271">
    <property type="entry name" value="Helicase_C"/>
    <property type="match status" value="1"/>
</dbReference>
<dbReference type="Gene3D" id="3.40.50.10810">
    <property type="entry name" value="Tandem AAA-ATPase domain"/>
    <property type="match status" value="1"/>
</dbReference>
<dbReference type="InterPro" id="IPR001650">
    <property type="entry name" value="Helicase_C-like"/>
</dbReference>